<organism evidence="1 2">
    <name type="scientific">Vescimonas fastidiosa</name>
    <dbReference type="NCBI Taxonomy" id="2714353"/>
    <lineage>
        <taxon>Bacteria</taxon>
        <taxon>Bacillati</taxon>
        <taxon>Bacillota</taxon>
        <taxon>Clostridia</taxon>
        <taxon>Eubacteriales</taxon>
        <taxon>Oscillospiraceae</taxon>
        <taxon>Vescimonas</taxon>
    </lineage>
</organism>
<gene>
    <name evidence="1" type="ORF">MM35RIKEN_21560</name>
</gene>
<evidence type="ECO:0000313" key="2">
    <source>
        <dbReference type="Proteomes" id="UP000681343"/>
    </source>
</evidence>
<dbReference type="EMBL" id="AP023416">
    <property type="protein sequence ID" value="BCK79964.1"/>
    <property type="molecule type" value="Genomic_DNA"/>
</dbReference>
<keyword evidence="1" id="KW-0614">Plasmid</keyword>
<keyword evidence="2" id="KW-1185">Reference proteome</keyword>
<dbReference type="KEGG" id="vfa:MM35RIKEN_21560"/>
<evidence type="ECO:0008006" key="3">
    <source>
        <dbReference type="Google" id="ProtNLM"/>
    </source>
</evidence>
<name>A0A810PWC9_9FIRM</name>
<proteinExistence type="predicted"/>
<protein>
    <recommendedName>
        <fullName evidence="3">DUF4830 domain-containing protein</fullName>
    </recommendedName>
</protein>
<accession>A0A810PWC9</accession>
<geneLocation type="plasmid" evidence="1 2">
    <name>pMM35_01</name>
</geneLocation>
<reference evidence="1" key="1">
    <citation type="submission" date="2020-09" db="EMBL/GenBank/DDBJ databases">
        <title>New species isolated from human feces.</title>
        <authorList>
            <person name="Kitahara M."/>
            <person name="Shigeno Y."/>
            <person name="Shime M."/>
            <person name="Matsumoto Y."/>
            <person name="Nakamura S."/>
            <person name="Motooka D."/>
            <person name="Fukuoka S."/>
            <person name="Nishikawa H."/>
            <person name="Benno Y."/>
        </authorList>
    </citation>
    <scope>NUCLEOTIDE SEQUENCE</scope>
    <source>
        <strain evidence="1">MM35</strain>
        <plasmid evidence="1">pMM35_01</plasmid>
    </source>
</reference>
<dbReference type="AlphaFoldDB" id="A0A810PWC9"/>
<sequence length="147" mass="15884">MLCFSRRKLLPAAAIVLVIAVGAVLLLSRGRGKGAERVYPGGNEGRVTYLEKLGWQVEPEPVETLQIKLPADLKGYEDYLALQTEQGLPFADCGGKVVCRYTYRVTNYPGGRRDAQVNLLQCDGAVVAGDVVLLGEDGGVFGLEFPK</sequence>
<dbReference type="Proteomes" id="UP000681343">
    <property type="component" value="Plasmid pMM35_01"/>
</dbReference>
<evidence type="ECO:0000313" key="1">
    <source>
        <dbReference type="EMBL" id="BCK79964.1"/>
    </source>
</evidence>